<protein>
    <submittedName>
        <fullName evidence="1">Uncharacterized protein</fullName>
    </submittedName>
</protein>
<accession>A0A2P2NQF4</accession>
<reference evidence="1" key="1">
    <citation type="submission" date="2018-02" db="EMBL/GenBank/DDBJ databases">
        <title>Rhizophora mucronata_Transcriptome.</title>
        <authorList>
            <person name="Meera S.P."/>
            <person name="Sreeshan A."/>
            <person name="Augustine A."/>
        </authorList>
    </citation>
    <scope>NUCLEOTIDE SEQUENCE</scope>
    <source>
        <tissue evidence="1">Leaf</tissue>
    </source>
</reference>
<organism evidence="1">
    <name type="scientific">Rhizophora mucronata</name>
    <name type="common">Asiatic mangrove</name>
    <dbReference type="NCBI Taxonomy" id="61149"/>
    <lineage>
        <taxon>Eukaryota</taxon>
        <taxon>Viridiplantae</taxon>
        <taxon>Streptophyta</taxon>
        <taxon>Embryophyta</taxon>
        <taxon>Tracheophyta</taxon>
        <taxon>Spermatophyta</taxon>
        <taxon>Magnoliopsida</taxon>
        <taxon>eudicotyledons</taxon>
        <taxon>Gunneridae</taxon>
        <taxon>Pentapetalae</taxon>
        <taxon>rosids</taxon>
        <taxon>fabids</taxon>
        <taxon>Malpighiales</taxon>
        <taxon>Rhizophoraceae</taxon>
        <taxon>Rhizophora</taxon>
    </lineage>
</organism>
<proteinExistence type="predicted"/>
<name>A0A2P2NQF4_RHIMU</name>
<dbReference type="EMBL" id="GGEC01064180">
    <property type="protein sequence ID" value="MBX44664.1"/>
    <property type="molecule type" value="Transcribed_RNA"/>
</dbReference>
<sequence length="9" mass="1149">MKNRQGRFL</sequence>
<evidence type="ECO:0000313" key="1">
    <source>
        <dbReference type="EMBL" id="MBX44664.1"/>
    </source>
</evidence>